<feature type="domain" description="BPP" evidence="3">
    <location>
        <begin position="16"/>
        <end position="346"/>
    </location>
</feature>
<protein>
    <submittedName>
        <fullName evidence="4">Phytase</fullName>
    </submittedName>
</protein>
<evidence type="ECO:0000313" key="5">
    <source>
        <dbReference type="Proteomes" id="UP001207654"/>
    </source>
</evidence>
<keyword evidence="2" id="KW-0732">Signal</keyword>
<dbReference type="PROSITE" id="PS51662">
    <property type="entry name" value="BP_PHYTASE"/>
    <property type="match status" value="1"/>
</dbReference>
<dbReference type="EMBL" id="JAPNKA010000001">
    <property type="protein sequence ID" value="MCY1080400.1"/>
    <property type="molecule type" value="Genomic_DNA"/>
</dbReference>
<dbReference type="SUPFAM" id="SSF50956">
    <property type="entry name" value="Thermostable phytase (3-phytase)"/>
    <property type="match status" value="1"/>
</dbReference>
<organism evidence="4 5">
    <name type="scientific">Archangium lansingense</name>
    <dbReference type="NCBI Taxonomy" id="2995310"/>
    <lineage>
        <taxon>Bacteria</taxon>
        <taxon>Pseudomonadati</taxon>
        <taxon>Myxococcota</taxon>
        <taxon>Myxococcia</taxon>
        <taxon>Myxococcales</taxon>
        <taxon>Cystobacterineae</taxon>
        <taxon>Archangiaceae</taxon>
        <taxon>Archangium</taxon>
    </lineage>
</organism>
<dbReference type="Proteomes" id="UP001207654">
    <property type="component" value="Unassembled WGS sequence"/>
</dbReference>
<dbReference type="RefSeq" id="WP_267539068.1">
    <property type="nucleotide sequence ID" value="NZ_JAPNKA010000001.1"/>
</dbReference>
<dbReference type="NCBIfam" id="NF045638">
    <property type="entry name" value="Mrt_dep_phytase"/>
    <property type="match status" value="1"/>
</dbReference>
<feature type="signal peptide" evidence="2">
    <location>
        <begin position="1"/>
        <end position="20"/>
    </location>
</feature>
<feature type="chain" id="PRO_5045447205" evidence="2">
    <location>
        <begin position="21"/>
        <end position="424"/>
    </location>
</feature>
<dbReference type="Pfam" id="PF02333">
    <property type="entry name" value="Phytase"/>
    <property type="match status" value="1"/>
</dbReference>
<keyword evidence="5" id="KW-1185">Reference proteome</keyword>
<name>A0ABT4AFD1_9BACT</name>
<feature type="compositionally biased region" description="Gly residues" evidence="1">
    <location>
        <begin position="366"/>
        <end position="376"/>
    </location>
</feature>
<reference evidence="4 5" key="1">
    <citation type="submission" date="2022-11" db="EMBL/GenBank/DDBJ databases">
        <title>Minimal conservation of predation-associated metabolite biosynthetic gene clusters underscores biosynthetic potential of Myxococcota including descriptions for ten novel species: Archangium lansinium sp. nov., Myxococcus landrumus sp. nov., Nannocystis bai.</title>
        <authorList>
            <person name="Ahearne A."/>
            <person name="Stevens C."/>
            <person name="Phillips K."/>
        </authorList>
    </citation>
    <scope>NUCLEOTIDE SEQUENCE [LARGE SCALE GENOMIC DNA]</scope>
    <source>
        <strain evidence="4 5">MIWBW</strain>
    </source>
</reference>
<feature type="region of interest" description="Disordered" evidence="1">
    <location>
        <begin position="351"/>
        <end position="385"/>
    </location>
</feature>
<evidence type="ECO:0000256" key="1">
    <source>
        <dbReference type="SAM" id="MobiDB-lite"/>
    </source>
</evidence>
<accession>A0ABT4AFD1</accession>
<comment type="caution">
    <text evidence="4">The sequence shown here is derived from an EMBL/GenBank/DDBJ whole genome shotgun (WGS) entry which is preliminary data.</text>
</comment>
<dbReference type="Gene3D" id="2.120.10.30">
    <property type="entry name" value="TolB, C-terminal domain"/>
    <property type="match status" value="1"/>
</dbReference>
<evidence type="ECO:0000256" key="2">
    <source>
        <dbReference type="SAM" id="SignalP"/>
    </source>
</evidence>
<sequence length="424" mass="43669">MRFRTILAVAVLLAGLPVLAQQSIQVLPTLETDPVPGTGTVVQGAALWMHPSDPASSVLLVADNQRGLLLYRTDGTELSLLASDGVALGVDVQESVQVTGVSQSLVMVANPTLQALVAYIIDPTTLAIRSAGLTPITTTGFVPNSVALYVSPTTGRFFAFAGSSTGIVAQFELTGQVGDGGVQVTPVRTFDVGDAVVGLAVDDAQRRLYVVEQNVGIWRYGAEPDDDDARTLVDGVTGGGLSVPLGGVALYTASGVRGYLLAVNGGENAVRIYERDPAAHTFRGSFTVVADGGIDAVDRPRHLVVTNRALGSRFPLGMLAVHDSTNTVGNNENLKLVPWQSIATGFTTPLVVDTGGPTTPTDGGTPDAGGGPGTGVGTPPPEVPGYVPTDNPGSSCYCASVSVPGSMLLVLAGVLLFSRRRPRA</sequence>
<proteinExistence type="predicted"/>
<evidence type="ECO:0000259" key="3">
    <source>
        <dbReference type="PROSITE" id="PS51662"/>
    </source>
</evidence>
<dbReference type="InterPro" id="IPR003431">
    <property type="entry name" value="B-propeller_Phytase"/>
</dbReference>
<feature type="compositionally biased region" description="Low complexity" evidence="1">
    <location>
        <begin position="351"/>
        <end position="365"/>
    </location>
</feature>
<gene>
    <name evidence="4" type="ORF">OV287_38705</name>
</gene>
<evidence type="ECO:0000313" key="4">
    <source>
        <dbReference type="EMBL" id="MCY1080400.1"/>
    </source>
</evidence>
<dbReference type="InterPro" id="IPR011042">
    <property type="entry name" value="6-blade_b-propeller_TolB-like"/>
</dbReference>